<dbReference type="PANTHER" id="PTHR22901:SF0">
    <property type="entry name" value="SIALATE O-ACETYLESTERASE"/>
    <property type="match status" value="1"/>
</dbReference>
<dbReference type="InterPro" id="IPR039329">
    <property type="entry name" value="SIAE"/>
</dbReference>
<dbReference type="RefSeq" id="WP_272182122.1">
    <property type="nucleotide sequence ID" value="NZ_JAQOMS010000002.1"/>
</dbReference>
<dbReference type="InterPro" id="IPR036514">
    <property type="entry name" value="SGNH_hydro_sf"/>
</dbReference>
<dbReference type="Proteomes" id="UP001528411">
    <property type="component" value="Unassembled WGS sequence"/>
</dbReference>
<gene>
    <name evidence="1" type="ORF">PN838_23005</name>
</gene>
<protein>
    <recommendedName>
        <fullName evidence="3">Sialate O-acetylesterase domain-containing protein</fullName>
    </recommendedName>
</protein>
<keyword evidence="2" id="KW-1185">Reference proteome</keyword>
<accession>A0ABT5FIR1</accession>
<comment type="caution">
    <text evidence="1">The sequence shown here is derived from an EMBL/GenBank/DDBJ whole genome shotgun (WGS) entry which is preliminary data.</text>
</comment>
<dbReference type="EMBL" id="JAQOMS010000002">
    <property type="protein sequence ID" value="MDC2891082.1"/>
    <property type="molecule type" value="Genomic_DNA"/>
</dbReference>
<name>A0ABT5FIR1_9GAMM</name>
<dbReference type="Gene3D" id="3.40.50.1110">
    <property type="entry name" value="SGNH hydrolase"/>
    <property type="match status" value="1"/>
</dbReference>
<evidence type="ECO:0000313" key="1">
    <source>
        <dbReference type="EMBL" id="MDC2891082.1"/>
    </source>
</evidence>
<proteinExistence type="predicted"/>
<evidence type="ECO:0000313" key="2">
    <source>
        <dbReference type="Proteomes" id="UP001528411"/>
    </source>
</evidence>
<dbReference type="SUPFAM" id="SSF52266">
    <property type="entry name" value="SGNH hydrolase"/>
    <property type="match status" value="1"/>
</dbReference>
<dbReference type="PANTHER" id="PTHR22901">
    <property type="entry name" value="SIALATE O-ACETYLESTERASE"/>
    <property type="match status" value="1"/>
</dbReference>
<organism evidence="1 2">
    <name type="scientific">Psychrosphaera algicola</name>
    <dbReference type="NCBI Taxonomy" id="3023714"/>
    <lineage>
        <taxon>Bacteria</taxon>
        <taxon>Pseudomonadati</taxon>
        <taxon>Pseudomonadota</taxon>
        <taxon>Gammaproteobacteria</taxon>
        <taxon>Alteromonadales</taxon>
        <taxon>Pseudoalteromonadaceae</taxon>
        <taxon>Psychrosphaera</taxon>
    </lineage>
</organism>
<sequence>MAENNKPVESQWAETREAQRLALTEPNTAMAVTIDIGEWNDIHPLNKKDVGERLFLAAQKLAYGINEVVYSGPEISKGKVVDNHVWLSFKLFGSKLAIRNKANENAPLLGFSLAGNDGKFVWANATIVGDKIKVWSNQISNPVTVRYGWADNPVKANLINVHGLPASPFQLSI</sequence>
<evidence type="ECO:0008006" key="3">
    <source>
        <dbReference type="Google" id="ProtNLM"/>
    </source>
</evidence>
<reference evidence="1 2" key="1">
    <citation type="submission" date="2023-01" db="EMBL/GenBank/DDBJ databases">
        <title>Psychrosphaera sp. nov., isolated from marine algae.</title>
        <authorList>
            <person name="Bayburt H."/>
            <person name="Choi B.J."/>
            <person name="Kim J.M."/>
            <person name="Choi D.G."/>
            <person name="Jeon C.O."/>
        </authorList>
    </citation>
    <scope>NUCLEOTIDE SEQUENCE [LARGE SCALE GENOMIC DNA]</scope>
    <source>
        <strain evidence="1 2">G1-22</strain>
    </source>
</reference>